<name>A0A5P0ZP37_9LACO</name>
<evidence type="ECO:0000256" key="1">
    <source>
        <dbReference type="ARBA" id="ARBA00004941"/>
    </source>
</evidence>
<dbReference type="OrthoDB" id="9769623at2"/>
<keyword evidence="5 6" id="KW-0456">Lyase</keyword>
<dbReference type="HAMAP" id="MF_00006">
    <property type="entry name" value="Arg_succ_lyase"/>
    <property type="match status" value="1"/>
</dbReference>
<dbReference type="InterPro" id="IPR000362">
    <property type="entry name" value="Fumarate_lyase_fam"/>
</dbReference>
<dbReference type="AlphaFoldDB" id="A0A5P0ZP37"/>
<feature type="domain" description="Argininosuccinate lyase C-terminal" evidence="8">
    <location>
        <begin position="366"/>
        <end position="434"/>
    </location>
</feature>
<dbReference type="Pfam" id="PF00206">
    <property type="entry name" value="Lyase_1"/>
    <property type="match status" value="1"/>
</dbReference>
<dbReference type="Gene3D" id="1.20.200.10">
    <property type="entry name" value="Fumarase/aspartase (Central domain)"/>
    <property type="match status" value="1"/>
</dbReference>
<comment type="caution">
    <text evidence="9">The sequence shown here is derived from an EMBL/GenBank/DDBJ whole genome shotgun (WGS) entry which is preliminary data.</text>
</comment>
<dbReference type="GO" id="GO:0004056">
    <property type="term" value="F:argininosuccinate lyase activity"/>
    <property type="evidence" value="ECO:0007669"/>
    <property type="project" value="UniProtKB-UniRule"/>
</dbReference>
<dbReference type="FunFam" id="1.20.200.10:FF:000015">
    <property type="entry name" value="argininosuccinate lyase isoform X2"/>
    <property type="match status" value="1"/>
</dbReference>
<comment type="pathway">
    <text evidence="1 6">Amino-acid biosynthesis; L-arginine biosynthesis; L-arginine from L-ornithine and carbamoyl phosphate: step 3/3.</text>
</comment>
<dbReference type="InterPro" id="IPR029419">
    <property type="entry name" value="Arg_succ_lyase_C"/>
</dbReference>
<dbReference type="FunFam" id="1.10.275.10:FF:000002">
    <property type="entry name" value="Argininosuccinate lyase"/>
    <property type="match status" value="1"/>
</dbReference>
<dbReference type="EMBL" id="VDFP01000010">
    <property type="protein sequence ID" value="MQS75962.1"/>
    <property type="molecule type" value="Genomic_DNA"/>
</dbReference>
<dbReference type="Proteomes" id="UP000371423">
    <property type="component" value="Unassembled WGS sequence"/>
</dbReference>
<evidence type="ECO:0000256" key="4">
    <source>
        <dbReference type="ARBA" id="ARBA00022605"/>
    </source>
</evidence>
<dbReference type="EMBL" id="VDFO01000002">
    <property type="protein sequence ID" value="MQS96397.1"/>
    <property type="molecule type" value="Genomic_DNA"/>
</dbReference>
<evidence type="ECO:0000256" key="5">
    <source>
        <dbReference type="ARBA" id="ARBA00023239"/>
    </source>
</evidence>
<keyword evidence="11" id="KW-1185">Reference proteome</keyword>
<dbReference type="PRINTS" id="PR00149">
    <property type="entry name" value="FUMRATELYASE"/>
</dbReference>
<evidence type="ECO:0000256" key="6">
    <source>
        <dbReference type="HAMAP-Rule" id="MF_00006"/>
    </source>
</evidence>
<evidence type="ECO:0000313" key="12">
    <source>
        <dbReference type="Proteomes" id="UP000414364"/>
    </source>
</evidence>
<dbReference type="NCBIfam" id="TIGR00838">
    <property type="entry name" value="argH"/>
    <property type="match status" value="1"/>
</dbReference>
<dbReference type="InterPro" id="IPR009049">
    <property type="entry name" value="Argininosuccinate_lyase"/>
</dbReference>
<feature type="domain" description="Fumarate lyase N-terminal" evidence="7">
    <location>
        <begin position="9"/>
        <end position="303"/>
    </location>
</feature>
<dbReference type="PROSITE" id="PS00163">
    <property type="entry name" value="FUMARATE_LYASES"/>
    <property type="match status" value="1"/>
</dbReference>
<evidence type="ECO:0000259" key="7">
    <source>
        <dbReference type="Pfam" id="PF00206"/>
    </source>
</evidence>
<evidence type="ECO:0000256" key="3">
    <source>
        <dbReference type="ARBA" id="ARBA00022571"/>
    </source>
</evidence>
<protein>
    <recommendedName>
        <fullName evidence="2 6">Argininosuccinate lyase</fullName>
        <shortName evidence="6">ASAL</shortName>
        <ecNumber evidence="2 6">4.3.2.1</ecNumber>
    </recommendedName>
    <alternativeName>
        <fullName evidence="6">Arginosuccinase</fullName>
    </alternativeName>
</protein>
<proteinExistence type="inferred from homology"/>
<keyword evidence="4 6" id="KW-0028">Amino-acid biosynthesis</keyword>
<evidence type="ECO:0000313" key="10">
    <source>
        <dbReference type="EMBL" id="MQS96397.1"/>
    </source>
</evidence>
<keyword evidence="6" id="KW-0963">Cytoplasm</keyword>
<dbReference type="GO" id="GO:0005829">
    <property type="term" value="C:cytosol"/>
    <property type="evidence" value="ECO:0007669"/>
    <property type="project" value="TreeGrafter"/>
</dbReference>
<dbReference type="Proteomes" id="UP000414364">
    <property type="component" value="Unassembled WGS sequence"/>
</dbReference>
<dbReference type="InterPro" id="IPR022761">
    <property type="entry name" value="Fumarate_lyase_N"/>
</dbReference>
<dbReference type="RefSeq" id="WP_153385359.1">
    <property type="nucleotide sequence ID" value="NZ_VDFO01000002.1"/>
</dbReference>
<dbReference type="FunFam" id="1.10.40.30:FF:000001">
    <property type="entry name" value="Argininosuccinate lyase"/>
    <property type="match status" value="1"/>
</dbReference>
<comment type="subcellular location">
    <subcellularLocation>
        <location evidence="6">Cytoplasm</location>
    </subcellularLocation>
</comment>
<dbReference type="InterPro" id="IPR008948">
    <property type="entry name" value="L-Aspartase-like"/>
</dbReference>
<dbReference type="PRINTS" id="PR00145">
    <property type="entry name" value="ARGSUCLYASE"/>
</dbReference>
<dbReference type="PANTHER" id="PTHR43814">
    <property type="entry name" value="ARGININOSUCCINATE LYASE"/>
    <property type="match status" value="1"/>
</dbReference>
<gene>
    <name evidence="6 9" type="primary">argH</name>
    <name evidence="10" type="ORF">FHL05_00635</name>
    <name evidence="9" type="ORF">FHL06_06135</name>
</gene>
<dbReference type="UniPathway" id="UPA00068">
    <property type="reaction ID" value="UER00114"/>
</dbReference>
<evidence type="ECO:0000313" key="11">
    <source>
        <dbReference type="Proteomes" id="UP000371423"/>
    </source>
</evidence>
<dbReference type="Gene3D" id="1.10.275.10">
    <property type="entry name" value="Fumarase/aspartase (N-terminal domain)"/>
    <property type="match status" value="1"/>
</dbReference>
<comment type="similarity">
    <text evidence="6">Belongs to the lyase 1 family. Argininosuccinate lyase subfamily.</text>
</comment>
<dbReference type="CDD" id="cd01359">
    <property type="entry name" value="Argininosuccinate_lyase"/>
    <property type="match status" value="1"/>
</dbReference>
<evidence type="ECO:0000259" key="8">
    <source>
        <dbReference type="Pfam" id="PF14698"/>
    </source>
</evidence>
<dbReference type="SUPFAM" id="SSF48557">
    <property type="entry name" value="L-aspartase-like"/>
    <property type="match status" value="1"/>
</dbReference>
<dbReference type="InterPro" id="IPR024083">
    <property type="entry name" value="Fumarase/histidase_N"/>
</dbReference>
<comment type="catalytic activity">
    <reaction evidence="6">
        <text>2-(N(omega)-L-arginino)succinate = fumarate + L-arginine</text>
        <dbReference type="Rhea" id="RHEA:24020"/>
        <dbReference type="ChEBI" id="CHEBI:29806"/>
        <dbReference type="ChEBI" id="CHEBI:32682"/>
        <dbReference type="ChEBI" id="CHEBI:57472"/>
        <dbReference type="EC" id="4.3.2.1"/>
    </reaction>
</comment>
<dbReference type="Gene3D" id="1.10.40.30">
    <property type="entry name" value="Fumarase/aspartase (C-terminal domain)"/>
    <property type="match status" value="1"/>
</dbReference>
<dbReference type="Pfam" id="PF14698">
    <property type="entry name" value="ASL_C2"/>
    <property type="match status" value="1"/>
</dbReference>
<keyword evidence="3 6" id="KW-0055">Arginine biosynthesis</keyword>
<reference evidence="11 12" key="1">
    <citation type="journal article" date="2019" name="Syst. Appl. Microbiol.">
        <title>Polyphasic characterization of two novel Lactobacillus spp. isolated from blown salami packages: Description of Lactobacillus halodurans sp. nov. and Lactobacillus salsicarnum sp. nov.</title>
        <authorList>
            <person name="Schuster J.A."/>
            <person name="Klingl A."/>
            <person name="Vogel R.F."/>
            <person name="Ehrmann M.A."/>
        </authorList>
    </citation>
    <scope>NUCLEOTIDE SEQUENCE [LARGE SCALE GENOMIC DNA]</scope>
    <source>
        <strain evidence="10 11">TMW 1.1920</strain>
        <strain evidence="9 12">TMW 1.2172</strain>
    </source>
</reference>
<accession>A0A5P0ZP37</accession>
<dbReference type="PANTHER" id="PTHR43814:SF1">
    <property type="entry name" value="ARGININOSUCCINATE LYASE"/>
    <property type="match status" value="1"/>
</dbReference>
<dbReference type="EC" id="4.3.2.1" evidence="2 6"/>
<evidence type="ECO:0000313" key="9">
    <source>
        <dbReference type="EMBL" id="MQS75962.1"/>
    </source>
</evidence>
<organism evidence="9 12">
    <name type="scientific">Companilactobacillus halodurans</name>
    <dbReference type="NCBI Taxonomy" id="2584183"/>
    <lineage>
        <taxon>Bacteria</taxon>
        <taxon>Bacillati</taxon>
        <taxon>Bacillota</taxon>
        <taxon>Bacilli</taxon>
        <taxon>Lactobacillales</taxon>
        <taxon>Lactobacillaceae</taxon>
        <taxon>Companilactobacillus</taxon>
    </lineage>
</organism>
<dbReference type="InterPro" id="IPR020557">
    <property type="entry name" value="Fumarate_lyase_CS"/>
</dbReference>
<evidence type="ECO:0000256" key="2">
    <source>
        <dbReference type="ARBA" id="ARBA00012338"/>
    </source>
</evidence>
<dbReference type="GO" id="GO:0042450">
    <property type="term" value="P:L-arginine biosynthetic process via ornithine"/>
    <property type="evidence" value="ECO:0007669"/>
    <property type="project" value="UniProtKB-UniRule"/>
</dbReference>
<sequence>MSTEKLWGGRFSQQADAWVDEFGASIHFDQLMADEDIEGSLAHVKMLKKTKILNQTDSDQIIAGLLDIQKDLHQQKLHFTVENEDIHMNIESILTEKIGPVAGKLHTGRSRNDQVATDFHLYVKKRLPKIIEEIKTIQKTLVKLADENVETIMPGYTHLQHAQPISYGHYLMAYYSMLKRDVERFMFNQKHTDISPLGAAALAGTTFPIDREFTAKELGFKDVYTNSLDAVSDRDFALEFLSNASILMLHLSRFCEELSMWVSYEFDYLELSDKYTTGSSIMPQKKNPDMAELIRGKSGRVFGHLMGLLSTMKSLPLAYNKDLQEDKEGVFDTVKTILPALKVFNGMISTIEVHKDKMYKATTHDFSNATELADYLATKGIPFREAHGIVGQLVLKGLQNGKNLQDIPMEEFKEISPLIEEDVYQVLKPEVAVERRNSYGGTGFKQVREQIEQAKKELEI</sequence>